<sequence>MKHKGFGDSVRMAELAIVVMKLNNVNGSEGLAESKNVRWKQ</sequence>
<comment type="caution">
    <text evidence="1">The sequence shown here is derived from an EMBL/GenBank/DDBJ whole genome shotgun (WGS) entry which is preliminary data.</text>
</comment>
<dbReference type="PATRIC" id="fig|1359184.3.peg.665"/>
<dbReference type="Proteomes" id="UP000033769">
    <property type="component" value="Unassembled WGS sequence"/>
</dbReference>
<dbReference type="EMBL" id="LANO01000019">
    <property type="protein sequence ID" value="KJV52667.1"/>
    <property type="molecule type" value="Genomic_DNA"/>
</dbReference>
<evidence type="ECO:0000313" key="2">
    <source>
        <dbReference type="Proteomes" id="UP000033769"/>
    </source>
</evidence>
<name>A0A0F3MB30_ORITS</name>
<organism evidence="1 2">
    <name type="scientific">Orientia tsutsugamushi str. Gilliam</name>
    <dbReference type="NCBI Taxonomy" id="1359184"/>
    <lineage>
        <taxon>Bacteria</taxon>
        <taxon>Pseudomonadati</taxon>
        <taxon>Pseudomonadota</taxon>
        <taxon>Alphaproteobacteria</taxon>
        <taxon>Rickettsiales</taxon>
        <taxon>Rickettsiaceae</taxon>
        <taxon>Rickettsieae</taxon>
        <taxon>Orientia</taxon>
    </lineage>
</organism>
<proteinExistence type="predicted"/>
<gene>
    <name evidence="1" type="ORF">OTSGILL_1372</name>
</gene>
<dbReference type="AlphaFoldDB" id="A0A0F3MB30"/>
<accession>A0A0F3MB30</accession>
<evidence type="ECO:0000313" key="1">
    <source>
        <dbReference type="EMBL" id="KJV52667.1"/>
    </source>
</evidence>
<reference evidence="1 2" key="1">
    <citation type="submission" date="2015-02" db="EMBL/GenBank/DDBJ databases">
        <title>Genome Sequencing of Rickettsiales.</title>
        <authorList>
            <person name="Daugherty S.C."/>
            <person name="Su Q."/>
            <person name="Abolude K."/>
            <person name="Beier-Sexton M."/>
            <person name="Carlyon J.A."/>
            <person name="Carter R."/>
            <person name="Day N.P."/>
            <person name="Dumler S.J."/>
            <person name="Dyachenko V."/>
            <person name="Godinez A."/>
            <person name="Kurtti T.J."/>
            <person name="Lichay M."/>
            <person name="Mullins K.E."/>
            <person name="Ott S."/>
            <person name="Pappas-Brown V."/>
            <person name="Paris D.H."/>
            <person name="Patel P."/>
            <person name="Richards A.L."/>
            <person name="Sadzewicz L."/>
            <person name="Sears K."/>
            <person name="Seidman D."/>
            <person name="Sengamalay N."/>
            <person name="Stenos J."/>
            <person name="Tallon L.J."/>
            <person name="Vincent G."/>
            <person name="Fraser C.M."/>
            <person name="Munderloh U."/>
            <person name="Dunning-Hotopp J.C."/>
        </authorList>
    </citation>
    <scope>NUCLEOTIDE SEQUENCE [LARGE SCALE GENOMIC DNA]</scope>
    <source>
        <strain evidence="1 2">Gilliam</strain>
    </source>
</reference>
<protein>
    <submittedName>
        <fullName evidence="1">Uncharacterized protein</fullName>
    </submittedName>
</protein>